<keyword evidence="4 6" id="KW-0472">Membrane</keyword>
<dbReference type="NCBIfam" id="TIGR01974">
    <property type="entry name" value="NDH_I_L"/>
    <property type="match status" value="1"/>
</dbReference>
<evidence type="ECO:0000256" key="6">
    <source>
        <dbReference type="SAM" id="Phobius"/>
    </source>
</evidence>
<dbReference type="GO" id="GO:0042773">
    <property type="term" value="P:ATP synthesis coupled electron transport"/>
    <property type="evidence" value="ECO:0007669"/>
    <property type="project" value="InterPro"/>
</dbReference>
<feature type="transmembrane region" description="Helical" evidence="6">
    <location>
        <begin position="180"/>
        <end position="198"/>
    </location>
</feature>
<dbReference type="InterPro" id="IPR001750">
    <property type="entry name" value="ND/Mrp_TM"/>
</dbReference>
<evidence type="ECO:0000259" key="8">
    <source>
        <dbReference type="Pfam" id="PF00662"/>
    </source>
</evidence>
<feature type="transmembrane region" description="Helical" evidence="6">
    <location>
        <begin position="502"/>
        <end position="524"/>
    </location>
</feature>
<gene>
    <name evidence="9" type="ORF">AUJ95_07960</name>
</gene>
<name>A0A1J5DND4_9BACT</name>
<accession>A0A1J5DND4</accession>
<feature type="transmembrane region" description="Helical" evidence="6">
    <location>
        <begin position="6"/>
        <end position="22"/>
    </location>
</feature>
<dbReference type="InterPro" id="IPR003945">
    <property type="entry name" value="NU5C-like"/>
</dbReference>
<dbReference type="PRINTS" id="PR01434">
    <property type="entry name" value="NADHDHGNASE5"/>
</dbReference>
<feature type="domain" description="NADH:quinone oxidoreductase/Mrp antiporter transmembrane" evidence="7">
    <location>
        <begin position="134"/>
        <end position="423"/>
    </location>
</feature>
<sequence>MINNAWLVPAIPFIVFMTITFFTKRFKNLSSWLSIAGILASFSMACVILRELSMSGQRHYEFSLPWFESGEFQLEMGMLVDPLSSIMMVVVTLVSLMIQVYSRGYLSAEKNVDFSRYYSFISLFTFSMLGLVLANNFITIFACWELVGLCSYLLIGFWHHKPSAAAAAKKAFIITRLADAGFLIGILCVGFYAGTFNFLNIEGLIHEGQISSQILTIMAVLIFIGAMGKSAQFPFHTWLPDAMEGPSPVSALIHAATMVVAGVYLVARTYTMFDAGPNALLVVGYVGGFTALFAASIGLCQNDIKRVLAYSTLSQLGYMMLALGVGGFSAGMFHLTTHAFFKALLFLAAGSVIHAMHSNNIWDMGGLGKKMPITAIVFIIGSLAIAGVPPLAGFWSKETVLMAAYSSGHMLLFIIGEIGALMTAFYMFRLCFVTFGGETRKHDAHPHESPWVMTIPMCILAFLAITAGFIGSPYLNDWFQGFVCFDSGHAAHHRGEHSGHQLVMIISLSMTGIGILGAWLVYGIKAINLDFVKKTFIYKLVFNKYFFDEIYDVIIVKPFVGLTKFSVGFDQGVIDGMVNGVATVTAGCGSFVRRIQTGLVQSYILAMMVGIIILLVIWMWGG</sequence>
<comment type="subcellular location">
    <subcellularLocation>
        <location evidence="1">Endomembrane system</location>
        <topology evidence="1">Multi-pass membrane protein</topology>
    </subcellularLocation>
    <subcellularLocation>
        <location evidence="5">Membrane</location>
        <topology evidence="5">Multi-pass membrane protein</topology>
    </subcellularLocation>
</comment>
<evidence type="ECO:0000256" key="4">
    <source>
        <dbReference type="ARBA" id="ARBA00023136"/>
    </source>
</evidence>
<dbReference type="Proteomes" id="UP000183085">
    <property type="component" value="Unassembled WGS sequence"/>
</dbReference>
<dbReference type="GO" id="GO:0016020">
    <property type="term" value="C:membrane"/>
    <property type="evidence" value="ECO:0007669"/>
    <property type="project" value="UniProtKB-SubCell"/>
</dbReference>
<keyword evidence="3 6" id="KW-1133">Transmembrane helix</keyword>
<evidence type="ECO:0000313" key="10">
    <source>
        <dbReference type="Proteomes" id="UP000183085"/>
    </source>
</evidence>
<dbReference type="GO" id="GO:0048038">
    <property type="term" value="F:quinone binding"/>
    <property type="evidence" value="ECO:0007669"/>
    <property type="project" value="UniProtKB-KW"/>
</dbReference>
<dbReference type="AlphaFoldDB" id="A0A1J5DND4"/>
<feature type="domain" description="NADH-Ubiquinone oxidoreductase (complex I) chain 5 N-terminal" evidence="8">
    <location>
        <begin position="66"/>
        <end position="117"/>
    </location>
</feature>
<feature type="transmembrane region" description="Helical" evidence="6">
    <location>
        <begin position="83"/>
        <end position="102"/>
    </location>
</feature>
<dbReference type="Pfam" id="PF00662">
    <property type="entry name" value="Proton_antipo_N"/>
    <property type="match status" value="1"/>
</dbReference>
<proteinExistence type="predicted"/>
<feature type="transmembrane region" description="Helical" evidence="6">
    <location>
        <begin position="249"/>
        <end position="267"/>
    </location>
</feature>
<evidence type="ECO:0000259" key="7">
    <source>
        <dbReference type="Pfam" id="PF00361"/>
    </source>
</evidence>
<dbReference type="GO" id="GO:0008137">
    <property type="term" value="F:NADH dehydrogenase (ubiquinone) activity"/>
    <property type="evidence" value="ECO:0007669"/>
    <property type="project" value="InterPro"/>
</dbReference>
<dbReference type="STRING" id="1817895.AUJ95_07960"/>
<dbReference type="InterPro" id="IPR001516">
    <property type="entry name" value="Proton_antipo_N"/>
</dbReference>
<feature type="transmembrane region" description="Helical" evidence="6">
    <location>
        <begin position="408"/>
        <end position="428"/>
    </location>
</feature>
<evidence type="ECO:0000256" key="5">
    <source>
        <dbReference type="RuleBase" id="RU000320"/>
    </source>
</evidence>
<dbReference type="PRINTS" id="PR01435">
    <property type="entry name" value="NPOXDRDTASE5"/>
</dbReference>
<feature type="transmembrane region" description="Helical" evidence="6">
    <location>
        <begin position="138"/>
        <end position="159"/>
    </location>
</feature>
<feature type="transmembrane region" description="Helical" evidence="6">
    <location>
        <begin position="339"/>
        <end position="356"/>
    </location>
</feature>
<feature type="transmembrane region" description="Helical" evidence="6">
    <location>
        <begin position="603"/>
        <end position="621"/>
    </location>
</feature>
<dbReference type="Pfam" id="PF00361">
    <property type="entry name" value="Proton_antipo_M"/>
    <property type="match status" value="1"/>
</dbReference>
<feature type="transmembrane region" description="Helical" evidence="6">
    <location>
        <begin position="114"/>
        <end position="132"/>
    </location>
</feature>
<feature type="transmembrane region" description="Helical" evidence="6">
    <location>
        <begin position="279"/>
        <end position="300"/>
    </location>
</feature>
<evidence type="ECO:0000256" key="3">
    <source>
        <dbReference type="ARBA" id="ARBA00022989"/>
    </source>
</evidence>
<dbReference type="PANTHER" id="PTHR42829">
    <property type="entry name" value="NADH-UBIQUINONE OXIDOREDUCTASE CHAIN 5"/>
    <property type="match status" value="1"/>
</dbReference>
<feature type="transmembrane region" description="Helical" evidence="6">
    <location>
        <begin position="449"/>
        <end position="470"/>
    </location>
</feature>
<dbReference type="GO" id="GO:0003954">
    <property type="term" value="F:NADH dehydrogenase activity"/>
    <property type="evidence" value="ECO:0007669"/>
    <property type="project" value="TreeGrafter"/>
</dbReference>
<feature type="transmembrane region" description="Helical" evidence="6">
    <location>
        <begin position="29"/>
        <end position="50"/>
    </location>
</feature>
<dbReference type="Gene3D" id="1.20.5.2700">
    <property type="match status" value="1"/>
</dbReference>
<reference evidence="9 10" key="1">
    <citation type="journal article" date="2016" name="Environ. Microbiol.">
        <title>Genomic resolution of a cold subsurface aquifer community provides metabolic insights for novel microbes adapted to high CO concentrations.</title>
        <authorList>
            <person name="Probst A.J."/>
            <person name="Castelle C.J."/>
            <person name="Singh A."/>
            <person name="Brown C.T."/>
            <person name="Anantharaman K."/>
            <person name="Sharon I."/>
            <person name="Hug L.A."/>
            <person name="Burstein D."/>
            <person name="Emerson J.B."/>
            <person name="Thomas B.C."/>
            <person name="Banfield J.F."/>
        </authorList>
    </citation>
    <scope>NUCLEOTIDE SEQUENCE [LARGE SCALE GENOMIC DNA]</scope>
    <source>
        <strain evidence="9">CG2_30_40_21</strain>
    </source>
</reference>
<dbReference type="EMBL" id="MNYI01000204">
    <property type="protein sequence ID" value="OIP37596.1"/>
    <property type="molecule type" value="Genomic_DNA"/>
</dbReference>
<evidence type="ECO:0000256" key="1">
    <source>
        <dbReference type="ARBA" id="ARBA00004127"/>
    </source>
</evidence>
<feature type="transmembrane region" description="Helical" evidence="6">
    <location>
        <begin position="307"/>
        <end position="333"/>
    </location>
</feature>
<comment type="caution">
    <text evidence="9">The sequence shown here is derived from an EMBL/GenBank/DDBJ whole genome shotgun (WGS) entry which is preliminary data.</text>
</comment>
<feature type="transmembrane region" description="Helical" evidence="6">
    <location>
        <begin position="210"/>
        <end position="228"/>
    </location>
</feature>
<protein>
    <submittedName>
        <fullName evidence="9">NADH-quinone oxidoreductase subunit L</fullName>
    </submittedName>
</protein>
<organism evidence="9 10">
    <name type="scientific">Candidatus Desantisbacteria bacterium CG2_30_40_21</name>
    <dbReference type="NCBI Taxonomy" id="1817895"/>
    <lineage>
        <taxon>Bacteria</taxon>
        <taxon>Candidatus Desantisiibacteriota</taxon>
    </lineage>
</organism>
<evidence type="ECO:0000256" key="2">
    <source>
        <dbReference type="ARBA" id="ARBA00022692"/>
    </source>
</evidence>
<evidence type="ECO:0000313" key="9">
    <source>
        <dbReference type="EMBL" id="OIP37596.1"/>
    </source>
</evidence>
<keyword evidence="2 5" id="KW-0812">Transmembrane</keyword>
<dbReference type="PANTHER" id="PTHR42829:SF2">
    <property type="entry name" value="NADH-UBIQUINONE OXIDOREDUCTASE CHAIN 5"/>
    <property type="match status" value="1"/>
</dbReference>
<feature type="transmembrane region" description="Helical" evidence="6">
    <location>
        <begin position="376"/>
        <end position="396"/>
    </location>
</feature>
<dbReference type="GO" id="GO:0012505">
    <property type="term" value="C:endomembrane system"/>
    <property type="evidence" value="ECO:0007669"/>
    <property type="project" value="UniProtKB-SubCell"/>
</dbReference>
<dbReference type="InterPro" id="IPR018393">
    <property type="entry name" value="NADHpl_OxRdtase_5_subgr"/>
</dbReference>
<dbReference type="NCBIfam" id="NF005141">
    <property type="entry name" value="PRK06590.1"/>
    <property type="match status" value="1"/>
</dbReference>
<dbReference type="GO" id="GO:0015990">
    <property type="term" value="P:electron transport coupled proton transport"/>
    <property type="evidence" value="ECO:0007669"/>
    <property type="project" value="TreeGrafter"/>
</dbReference>